<dbReference type="InterPro" id="IPR046864">
    <property type="entry name" value="VasX_N"/>
</dbReference>
<evidence type="ECO:0000259" key="3">
    <source>
        <dbReference type="Pfam" id="PF20249"/>
    </source>
</evidence>
<evidence type="ECO:0000313" key="5">
    <source>
        <dbReference type="Proteomes" id="UP000252458"/>
    </source>
</evidence>
<organism evidence="4 5">
    <name type="scientific">Burkholderia reimsis</name>
    <dbReference type="NCBI Taxonomy" id="2234132"/>
    <lineage>
        <taxon>Bacteria</taxon>
        <taxon>Pseudomonadati</taxon>
        <taxon>Pseudomonadota</taxon>
        <taxon>Betaproteobacteria</taxon>
        <taxon>Burkholderiales</taxon>
        <taxon>Burkholderiaceae</taxon>
        <taxon>Burkholderia</taxon>
    </lineage>
</organism>
<feature type="transmembrane region" description="Helical" evidence="2">
    <location>
        <begin position="734"/>
        <end position="752"/>
    </location>
</feature>
<keyword evidence="2" id="KW-1133">Transmembrane helix</keyword>
<reference evidence="4 5" key="1">
    <citation type="submission" date="2018-06" db="EMBL/GenBank/DDBJ databases">
        <title>Draft genome sequence of Burkholderia reimsis strain BE51 isolated from a French agricultural soil.</title>
        <authorList>
            <person name="Esmaeel Q."/>
        </authorList>
    </citation>
    <scope>NUCLEOTIDE SEQUENCE [LARGE SCALE GENOMIC DNA]</scope>
    <source>
        <strain evidence="4 5">BE51</strain>
    </source>
</reference>
<sequence length="1019" mass="111681">MATNSKKALGPDRPGEKKIRQAASAPPCERGVPIYPLRYGIADSALDSKVFSTLSTEGYPALKGGKAYGLRVLRPGTYVYLCYFENGRMWTQHYQVTDDMRFARIWWTRADDNDATPGRLARPDMAGAKPFLLAPESKTAEIVYLMVSETMLTHARLWNIEIDKGGVRTKLATKVRPSGGVEQTHAFNIALIASAAPELVRPTLNGKSGYYKWSEITAPEKYATYDVVITGAHMALAPTKGVVPLAVALHDPIGITSELGHLAAVAAAERQVYEADNNHAYTSATIVKLYLQNLQKNADSEFYAKRQKLVRYYENENADRAYGNAIPFMFSYERTIKKKQADIEKRVSDLERWVRTAGSAMGKDWHDDWLSKVFACFDLGAKENAQDYERVVTLCVGDLTHSEAGRAVYKDLLLAAPEKSPVWLSLAHGIPELHQRFANPDLLKNVLDIGVAGFAPIFQFNIDRPATPYSGTLVNLMMPLLADKALPNPKADVITRRLRLFAEIRVGETLVTYRVSSAEATKQYSQFRGEQIMSQKQLRKWGITLARPLRNLSAKVTLFEVVSKGAGKDYISPSPAGAEQKFKLEGNVFQRMLKKMQASHGYATAQRGIVGGEYAITGLAAVSAVMALRASTSDLMQDGFLSKDLQSRTMSAATFLSAISAVLSAGYYIKGDLLQLRLLASGATLKASRLGGALAARTVATRFGAGAAALGAVADVVRSARAFGAAQNNEAGRIYLASAGFGALAAASMFFSTTSVTAVVGGLGIAGPVGWLILAALATGAVVYFSYRALAAKFQPDEVWLAHSFWSRGDARYRFRTLQEELAAFHGAVYGARVVAEWEDPKSAVPLTLSNLAWRSFVPFYGMWQDAKALHQEITADGVGTLILSIVLPGYPNDSEKVSTQDLEIFAPFLHSLRVHRNGKSLKQVDGPLFVPLDYRFPYDDAFMFTGTDVTQNGARVLTWRITMRADAKVELDYCYRPDPGGQPELALLPQRQPLIFTRGTWLTEPISPSLLDPVKEPQ</sequence>
<evidence type="ECO:0000256" key="2">
    <source>
        <dbReference type="SAM" id="Phobius"/>
    </source>
</evidence>
<dbReference type="CDD" id="cd20706">
    <property type="entry name" value="MIX_II"/>
    <property type="match status" value="1"/>
</dbReference>
<keyword evidence="5" id="KW-1185">Reference proteome</keyword>
<dbReference type="RefSeq" id="WP_113046274.1">
    <property type="nucleotide sequence ID" value="NZ_QMFZ01000016.1"/>
</dbReference>
<feature type="domain" description="Toxin VasX N-terminal region" evidence="3">
    <location>
        <begin position="26"/>
        <end position="159"/>
    </location>
</feature>
<feature type="transmembrane region" description="Helical" evidence="2">
    <location>
        <begin position="758"/>
        <end position="785"/>
    </location>
</feature>
<feature type="compositionally biased region" description="Basic and acidic residues" evidence="1">
    <location>
        <begin position="9"/>
        <end position="19"/>
    </location>
</feature>
<proteinExistence type="predicted"/>
<name>A0A365QT51_9BURK</name>
<evidence type="ECO:0000256" key="1">
    <source>
        <dbReference type="SAM" id="MobiDB-lite"/>
    </source>
</evidence>
<keyword evidence="2" id="KW-0472">Membrane</keyword>
<dbReference type="AlphaFoldDB" id="A0A365QT51"/>
<gene>
    <name evidence="4" type="ORF">DPV79_19850</name>
</gene>
<dbReference type="EMBL" id="QMFZ01000016">
    <property type="protein sequence ID" value="RBB37945.1"/>
    <property type="molecule type" value="Genomic_DNA"/>
</dbReference>
<accession>A0A365QT51</accession>
<feature type="transmembrane region" description="Helical" evidence="2">
    <location>
        <begin position="650"/>
        <end position="669"/>
    </location>
</feature>
<feature type="region of interest" description="Disordered" evidence="1">
    <location>
        <begin position="1"/>
        <end position="23"/>
    </location>
</feature>
<evidence type="ECO:0000313" key="4">
    <source>
        <dbReference type="EMBL" id="RBB37945.1"/>
    </source>
</evidence>
<dbReference type="Pfam" id="PF20249">
    <property type="entry name" value="VasX_N"/>
    <property type="match status" value="1"/>
</dbReference>
<dbReference type="Proteomes" id="UP000252458">
    <property type="component" value="Unassembled WGS sequence"/>
</dbReference>
<protein>
    <recommendedName>
        <fullName evidence="3">Toxin VasX N-terminal region domain-containing protein</fullName>
    </recommendedName>
</protein>
<comment type="caution">
    <text evidence="4">The sequence shown here is derived from an EMBL/GenBank/DDBJ whole genome shotgun (WGS) entry which is preliminary data.</text>
</comment>
<keyword evidence="2" id="KW-0812">Transmembrane</keyword>